<dbReference type="InterPro" id="IPR006558">
    <property type="entry name" value="LamG-like"/>
</dbReference>
<dbReference type="EMBL" id="BAAAVI010000145">
    <property type="protein sequence ID" value="GAA2915188.1"/>
    <property type="molecule type" value="Genomic_DNA"/>
</dbReference>
<reference evidence="4 5" key="1">
    <citation type="journal article" date="2019" name="Int. J. Syst. Evol. Microbiol.">
        <title>The Global Catalogue of Microorganisms (GCM) 10K type strain sequencing project: providing services to taxonomists for standard genome sequencing and annotation.</title>
        <authorList>
            <consortium name="The Broad Institute Genomics Platform"/>
            <consortium name="The Broad Institute Genome Sequencing Center for Infectious Disease"/>
            <person name="Wu L."/>
            <person name="Ma J."/>
        </authorList>
    </citation>
    <scope>NUCLEOTIDE SEQUENCE [LARGE SCALE GENOMIC DNA]</scope>
    <source>
        <strain evidence="4 5">JCM 6242</strain>
    </source>
</reference>
<keyword evidence="1" id="KW-0732">Signal</keyword>
<dbReference type="SMART" id="SM00560">
    <property type="entry name" value="LamGL"/>
    <property type="match status" value="1"/>
</dbReference>
<keyword evidence="2" id="KW-1015">Disulfide bond</keyword>
<evidence type="ECO:0000259" key="3">
    <source>
        <dbReference type="SMART" id="SM00560"/>
    </source>
</evidence>
<dbReference type="SUPFAM" id="SSF49899">
    <property type="entry name" value="Concanavalin A-like lectins/glucanases"/>
    <property type="match status" value="1"/>
</dbReference>
<accession>A0ABN3WHV6</accession>
<dbReference type="Gene3D" id="2.60.120.200">
    <property type="match status" value="1"/>
</dbReference>
<dbReference type="Proteomes" id="UP001500831">
    <property type="component" value="Unassembled WGS sequence"/>
</dbReference>
<evidence type="ECO:0000313" key="5">
    <source>
        <dbReference type="Proteomes" id="UP001500831"/>
    </source>
</evidence>
<dbReference type="InterPro" id="IPR013320">
    <property type="entry name" value="ConA-like_dom_sf"/>
</dbReference>
<comment type="caution">
    <text evidence="4">The sequence shown here is derived from an EMBL/GenBank/DDBJ whole genome shotgun (WGS) entry which is preliminary data.</text>
</comment>
<sequence length="767" mass="84394">MGALQVNPSTVVDGKTVTPTLTPALLAQVSDPAGGNLRAEFEIEHDPAAPQGQGTGQIWTGAVDDIASGTSASIAVPANTLSDGWLVRWRARAIAEQQSSAWSDWQPLTISAIQPLAQTTGPVIRTDQSFAVSAWLRWADKDGDYSVIEQKGTHQAPFRLGNTPDRGLVFTLTSADAADATVEGVLSDVEPPVNEWFHLAGVYDAETDTATLYLNGALIKTAPVSFTTWNADTVMALGSRMKGDLDEVQIYQRPLDTVQILALLNSPAAQPYPATASAAPTAAATGNFNYKHPSLEDCYATTKAPRFTDAYSRMQERPHSACWTSWIGHGGWEEYDDNGVKKRRDRTAWWVRLFPGPLRIPAAVLDKVTDDDVFTFRATWVAHTYIGDSTGDAVYKGGAATAGLKPQNIKFFVKLTDFGVWNRGVRRTELDDDLNDVQIEFDLATQGCQIEKGNPTQLKTIAGWRATPYLEYLLRTSKPAAHDREVCSVMPAITQYKENKGRLPLWDQELLSSAGKRLGVVRWGQGTPSNSLWSPSFRCDWKKLGVGNKGGGNIGGCIYIRADRVFTMSKSRDSEFLDVILHIEKALNPATNAGTYPPYRPGDTTAGRDINLPPVKGPLGNELPKVISGNYAKPPNTPEGAPLWRGTDTGYEDNRKIFSQHAFEVPQDNFRLGNYYSSNYCKYYTSDVYIKYGYTEVQCDEYPFASTQEGAAKDKINYSVQGVRAGHNWKHGDALKAFYGHYRLLTYDPVNTITKVSDSPFWVKIVD</sequence>
<gene>
    <name evidence="4" type="ORF">GCM10010517_81470</name>
</gene>
<dbReference type="InterPro" id="IPR029476">
    <property type="entry name" value="DNase_NucA_NucB"/>
</dbReference>
<evidence type="ECO:0000256" key="2">
    <source>
        <dbReference type="ARBA" id="ARBA00023157"/>
    </source>
</evidence>
<dbReference type="Pfam" id="PF13385">
    <property type="entry name" value="Laminin_G_3"/>
    <property type="match status" value="1"/>
</dbReference>
<protein>
    <recommendedName>
        <fullName evidence="3">LamG-like jellyroll fold domain-containing protein</fullName>
    </recommendedName>
</protein>
<dbReference type="RefSeq" id="WP_344982309.1">
    <property type="nucleotide sequence ID" value="NZ_BAAAVI010000145.1"/>
</dbReference>
<organism evidence="4 5">
    <name type="scientific">Streptosporangium fragile</name>
    <dbReference type="NCBI Taxonomy" id="46186"/>
    <lineage>
        <taxon>Bacteria</taxon>
        <taxon>Bacillati</taxon>
        <taxon>Actinomycetota</taxon>
        <taxon>Actinomycetes</taxon>
        <taxon>Streptosporangiales</taxon>
        <taxon>Streptosporangiaceae</taxon>
        <taxon>Streptosporangium</taxon>
    </lineage>
</organism>
<dbReference type="Pfam" id="PF14040">
    <property type="entry name" value="DNase_NucA_NucB"/>
    <property type="match status" value="1"/>
</dbReference>
<feature type="domain" description="LamG-like jellyroll fold" evidence="3">
    <location>
        <begin position="128"/>
        <end position="258"/>
    </location>
</feature>
<keyword evidence="5" id="KW-1185">Reference proteome</keyword>
<name>A0ABN3WHV6_9ACTN</name>
<evidence type="ECO:0000313" key="4">
    <source>
        <dbReference type="EMBL" id="GAA2915188.1"/>
    </source>
</evidence>
<proteinExistence type="predicted"/>
<evidence type="ECO:0000256" key="1">
    <source>
        <dbReference type="ARBA" id="ARBA00022729"/>
    </source>
</evidence>